<accession>A0A1I2H951</accession>
<dbReference type="Gene3D" id="3.10.129.10">
    <property type="entry name" value="Hotdog Thioesterase"/>
    <property type="match status" value="1"/>
</dbReference>
<dbReference type="PANTHER" id="PTHR30272:SF1">
    <property type="entry name" value="3-HYDROXYACYL-[ACYL-CARRIER-PROTEIN] DEHYDRATASE"/>
    <property type="match status" value="1"/>
</dbReference>
<dbReference type="Proteomes" id="UP000199400">
    <property type="component" value="Unassembled WGS sequence"/>
</dbReference>
<name>A0A1I2H951_9BACT</name>
<reference evidence="3" key="1">
    <citation type="submission" date="2016-10" db="EMBL/GenBank/DDBJ databases">
        <authorList>
            <person name="Varghese N."/>
            <person name="Submissions S."/>
        </authorList>
    </citation>
    <scope>NUCLEOTIDE SEQUENCE [LARGE SCALE GENOMIC DNA]</scope>
    <source>
        <strain evidence="3">ATCC 25963</strain>
    </source>
</reference>
<dbReference type="InterPro" id="IPR029069">
    <property type="entry name" value="HotDog_dom_sf"/>
</dbReference>
<organism evidence="2 3">
    <name type="scientific">Nannocystis exedens</name>
    <dbReference type="NCBI Taxonomy" id="54"/>
    <lineage>
        <taxon>Bacteria</taxon>
        <taxon>Pseudomonadati</taxon>
        <taxon>Myxococcota</taxon>
        <taxon>Polyangia</taxon>
        <taxon>Nannocystales</taxon>
        <taxon>Nannocystaceae</taxon>
        <taxon>Nannocystis</taxon>
    </lineage>
</organism>
<gene>
    <name evidence="2" type="ORF">SAMN02745121_07751</name>
</gene>
<sequence length="184" mass="19979">MDELSGLDALIKQHRRRPVFVPGEGSTRVEFGRAAIERMLPHRDPFLFVDAIDAVELPRSPEEPGLIRGARTIDPGDAVFAGHFPGDPVYPGVLLVEAIGQLGICLLHLMAKGTASIDAADAPARLRLLKVHHALFQGGVRPGDRLTLLARSLEHSDYVSTCVGQALRGEEVQALAVFEVYLMD</sequence>
<protein>
    <submittedName>
        <fullName evidence="2">3-hydroxyacyl-[acyl-carrier-protein] dehydratase</fullName>
    </submittedName>
</protein>
<proteinExistence type="predicted"/>
<dbReference type="AlphaFoldDB" id="A0A1I2H951"/>
<evidence type="ECO:0000256" key="1">
    <source>
        <dbReference type="ARBA" id="ARBA00023239"/>
    </source>
</evidence>
<dbReference type="STRING" id="54.SAMN02745121_07751"/>
<evidence type="ECO:0000313" key="2">
    <source>
        <dbReference type="EMBL" id="SFF25507.1"/>
    </source>
</evidence>
<dbReference type="GO" id="GO:0016829">
    <property type="term" value="F:lyase activity"/>
    <property type="evidence" value="ECO:0007669"/>
    <property type="project" value="UniProtKB-KW"/>
</dbReference>
<dbReference type="PANTHER" id="PTHR30272">
    <property type="entry name" value="3-HYDROXYACYL-[ACYL-CARRIER-PROTEIN] DEHYDRATASE"/>
    <property type="match status" value="1"/>
</dbReference>
<dbReference type="EMBL" id="FOMX01000039">
    <property type="protein sequence ID" value="SFF25507.1"/>
    <property type="molecule type" value="Genomic_DNA"/>
</dbReference>
<keyword evidence="1" id="KW-0456">Lyase</keyword>
<dbReference type="RefSeq" id="WP_211302572.1">
    <property type="nucleotide sequence ID" value="NZ_FOMX01000039.1"/>
</dbReference>
<evidence type="ECO:0000313" key="3">
    <source>
        <dbReference type="Proteomes" id="UP000199400"/>
    </source>
</evidence>
<dbReference type="CDD" id="cd00493">
    <property type="entry name" value="FabA_FabZ"/>
    <property type="match status" value="1"/>
</dbReference>
<dbReference type="SUPFAM" id="SSF54637">
    <property type="entry name" value="Thioesterase/thiol ester dehydrase-isomerase"/>
    <property type="match status" value="1"/>
</dbReference>
<keyword evidence="3" id="KW-1185">Reference proteome</keyword>
<dbReference type="InterPro" id="IPR013114">
    <property type="entry name" value="FabA_FabZ"/>
</dbReference>
<dbReference type="Pfam" id="PF07977">
    <property type="entry name" value="FabA"/>
    <property type="match status" value="1"/>
</dbReference>